<dbReference type="SUPFAM" id="SSF53335">
    <property type="entry name" value="S-adenosyl-L-methionine-dependent methyltransferases"/>
    <property type="match status" value="1"/>
</dbReference>
<dbReference type="STRING" id="105231.A0A1Y1HWD1"/>
<dbReference type="Pfam" id="PF13383">
    <property type="entry name" value="Methyltransf_22"/>
    <property type="match status" value="1"/>
</dbReference>
<proteinExistence type="predicted"/>
<reference evidence="3 4" key="1">
    <citation type="journal article" date="2014" name="Nat. Commun.">
        <title>Klebsormidium flaccidum genome reveals primary factors for plant terrestrial adaptation.</title>
        <authorList>
            <person name="Hori K."/>
            <person name="Maruyama F."/>
            <person name="Fujisawa T."/>
            <person name="Togashi T."/>
            <person name="Yamamoto N."/>
            <person name="Seo M."/>
            <person name="Sato S."/>
            <person name="Yamada T."/>
            <person name="Mori H."/>
            <person name="Tajima N."/>
            <person name="Moriyama T."/>
            <person name="Ikeuchi M."/>
            <person name="Watanabe M."/>
            <person name="Wada H."/>
            <person name="Kobayashi K."/>
            <person name="Saito M."/>
            <person name="Masuda T."/>
            <person name="Sasaki-Sekimoto Y."/>
            <person name="Mashiguchi K."/>
            <person name="Awai K."/>
            <person name="Shimojima M."/>
            <person name="Masuda S."/>
            <person name="Iwai M."/>
            <person name="Nobusawa T."/>
            <person name="Narise T."/>
            <person name="Kondo S."/>
            <person name="Saito H."/>
            <person name="Sato R."/>
            <person name="Murakawa M."/>
            <person name="Ihara Y."/>
            <person name="Oshima-Yamada Y."/>
            <person name="Ohtaka K."/>
            <person name="Satoh M."/>
            <person name="Sonobe K."/>
            <person name="Ishii M."/>
            <person name="Ohtani R."/>
            <person name="Kanamori-Sato M."/>
            <person name="Honoki R."/>
            <person name="Miyazaki D."/>
            <person name="Mochizuki H."/>
            <person name="Umetsu J."/>
            <person name="Higashi K."/>
            <person name="Shibata D."/>
            <person name="Kamiya Y."/>
            <person name="Sato N."/>
            <person name="Nakamura Y."/>
            <person name="Tabata S."/>
            <person name="Ida S."/>
            <person name="Kurokawa K."/>
            <person name="Ohta H."/>
        </authorList>
    </citation>
    <scope>NUCLEOTIDE SEQUENCE [LARGE SCALE GENOMIC DNA]</scope>
    <source>
        <strain evidence="3 4">NIES-2285</strain>
    </source>
</reference>
<keyword evidence="1" id="KW-0812">Transmembrane</keyword>
<feature type="domain" description="Methyltransferase" evidence="2">
    <location>
        <begin position="122"/>
        <end position="312"/>
    </location>
</feature>
<evidence type="ECO:0000313" key="3">
    <source>
        <dbReference type="EMBL" id="GAQ80148.1"/>
    </source>
</evidence>
<name>A0A1Y1HWD1_KLENI</name>
<dbReference type="InterPro" id="IPR025714">
    <property type="entry name" value="Methyltranfer_dom"/>
</dbReference>
<dbReference type="AlphaFoldDB" id="A0A1Y1HWD1"/>
<dbReference type="PANTHER" id="PTHR32026">
    <property type="entry name" value="METHYLTRANSFERASE-LIKE PROTEIN 24"/>
    <property type="match status" value="1"/>
</dbReference>
<dbReference type="Proteomes" id="UP000054558">
    <property type="component" value="Unassembled WGS sequence"/>
</dbReference>
<organism evidence="3 4">
    <name type="scientific">Klebsormidium nitens</name>
    <name type="common">Green alga</name>
    <name type="synonym">Ulothrix nitens</name>
    <dbReference type="NCBI Taxonomy" id="105231"/>
    <lineage>
        <taxon>Eukaryota</taxon>
        <taxon>Viridiplantae</taxon>
        <taxon>Streptophyta</taxon>
        <taxon>Klebsormidiophyceae</taxon>
        <taxon>Klebsormidiales</taxon>
        <taxon>Klebsormidiaceae</taxon>
        <taxon>Klebsormidium</taxon>
    </lineage>
</organism>
<evidence type="ECO:0000313" key="4">
    <source>
        <dbReference type="Proteomes" id="UP000054558"/>
    </source>
</evidence>
<evidence type="ECO:0000259" key="2">
    <source>
        <dbReference type="Pfam" id="PF13383"/>
    </source>
</evidence>
<dbReference type="PANTHER" id="PTHR32026:SF27">
    <property type="entry name" value="METHYLTRANSFERASE FKBM DOMAIN-CONTAINING PROTEIN-RELATED"/>
    <property type="match status" value="1"/>
</dbReference>
<evidence type="ECO:0000256" key="1">
    <source>
        <dbReference type="SAM" id="Phobius"/>
    </source>
</evidence>
<keyword evidence="1" id="KW-1133">Transmembrane helix</keyword>
<gene>
    <name evidence="3" type="ORF">KFL_000470210</name>
</gene>
<dbReference type="InterPro" id="IPR026913">
    <property type="entry name" value="METTL24"/>
</dbReference>
<keyword evidence="1" id="KW-0472">Membrane</keyword>
<dbReference type="EMBL" id="DF236996">
    <property type="protein sequence ID" value="GAQ80148.1"/>
    <property type="molecule type" value="Genomic_DNA"/>
</dbReference>
<accession>A0A1Y1HWD1</accession>
<keyword evidence="4" id="KW-1185">Reference proteome</keyword>
<sequence>MGSDTDEATGKPRRAPPRNAQKQVLVWTLAGGLLLAVGIYLFASETSVAELRTRTQDMVSGRVASRVVKSMESVKVAATGAVSGGTDLARAEAVYRRNVKRREAAYGPRLDGQYLGKGAVFQYFQPIYPCVAEERVGSWKDGGKWLCDVSSLGPRSVVYSIGSYELVDFEEALYDLTSSEIHVFDHTLNSEQQARMKANQKFHYHAIGLGGAEKEGRLLPLMTIMETLKHDFVDVLKIDCEGCEFSVFPAIFQAFAGRDPPFGQIQLEVHEYHGDVWDNVRDLLTLIESRGYRMFHIDMNWECKECMEVAFIHESVVRSDKVAST</sequence>
<feature type="transmembrane region" description="Helical" evidence="1">
    <location>
        <begin position="24"/>
        <end position="43"/>
    </location>
</feature>
<protein>
    <recommendedName>
        <fullName evidence="2">Methyltransferase domain-containing protein</fullName>
    </recommendedName>
</protein>
<dbReference type="OMA" id="HAMIAPK"/>
<dbReference type="InterPro" id="IPR029063">
    <property type="entry name" value="SAM-dependent_MTases_sf"/>
</dbReference>
<dbReference type="OrthoDB" id="2011676at2759"/>